<dbReference type="InterPro" id="IPR001012">
    <property type="entry name" value="UBX_dom"/>
</dbReference>
<gene>
    <name evidence="3" type="ORF">AMON00008_LOCUS9854</name>
</gene>
<dbReference type="PANTHER" id="PTHR23322:SF1">
    <property type="entry name" value="FAS-ASSOCIATED FACTOR 2"/>
    <property type="match status" value="1"/>
</dbReference>
<dbReference type="InterPro" id="IPR029071">
    <property type="entry name" value="Ubiquitin-like_domsf"/>
</dbReference>
<proteinExistence type="predicted"/>
<feature type="compositionally biased region" description="Basic and acidic residues" evidence="1">
    <location>
        <begin position="241"/>
        <end position="283"/>
    </location>
</feature>
<dbReference type="PANTHER" id="PTHR23322">
    <property type="entry name" value="FAS-ASSOCIATED PROTEIN"/>
    <property type="match status" value="1"/>
</dbReference>
<dbReference type="PROSITE" id="PS50330">
    <property type="entry name" value="UIM"/>
    <property type="match status" value="2"/>
</dbReference>
<feature type="compositionally biased region" description="Low complexity" evidence="1">
    <location>
        <begin position="93"/>
        <end position="123"/>
    </location>
</feature>
<evidence type="ECO:0000259" key="2">
    <source>
        <dbReference type="PROSITE" id="PS50033"/>
    </source>
</evidence>
<dbReference type="InterPro" id="IPR003903">
    <property type="entry name" value="UIM_dom"/>
</dbReference>
<feature type="compositionally biased region" description="Low complexity" evidence="1">
    <location>
        <begin position="147"/>
        <end position="166"/>
    </location>
</feature>
<reference evidence="3" key="1">
    <citation type="submission" date="2021-01" db="EMBL/GenBank/DDBJ databases">
        <authorList>
            <person name="Corre E."/>
            <person name="Pelletier E."/>
            <person name="Niang G."/>
            <person name="Scheremetjew M."/>
            <person name="Finn R."/>
            <person name="Kale V."/>
            <person name="Holt S."/>
            <person name="Cochrane G."/>
            <person name="Meng A."/>
            <person name="Brown T."/>
            <person name="Cohen L."/>
        </authorList>
    </citation>
    <scope>NUCLEOTIDE SEQUENCE</scope>
    <source>
        <strain evidence="3">CCMP3105</strain>
    </source>
</reference>
<sequence length="375" mass="41096">MEHHGQGAGQPGFDPAFSEVDDPELAAAIEASYRTQTQADVEQSEDQMLAQAMHLSRLEEEERRRRQGEDGAGMDGDVHMGGDVYMGGGSSGGFSSIPSGSPYAAGSASSAAGSASSSATGPSFLQPPRTRVGGQRGRFDEDEEGSDAAVAGGSSRGSSREPGSPRLHGMPKLDEEMDDPHLAAAIEASYAAQTELGMESNEEDMIQQALRISQMEEESRQRSALKEQQEAELQESLLMDQMREQEEKRRRVEEEEIRALEASRAEEEERRRKVEQEEKRARVPPEPAAGEPGRVDLQIRTPEGKRVRRAFRGTDTVGQVYDYIDVEGVLGEAFLGKRYRLVSTMPRREYEDRVQSLQDAGLSGQCALLMELSEA</sequence>
<feature type="compositionally biased region" description="Basic and acidic residues" evidence="1">
    <location>
        <begin position="217"/>
        <end position="229"/>
    </location>
</feature>
<dbReference type="EMBL" id="HBNR01015111">
    <property type="protein sequence ID" value="CAE4570235.1"/>
    <property type="molecule type" value="Transcribed_RNA"/>
</dbReference>
<feature type="compositionally biased region" description="Gly residues" evidence="1">
    <location>
        <begin position="1"/>
        <end position="10"/>
    </location>
</feature>
<dbReference type="SUPFAM" id="SSF54236">
    <property type="entry name" value="Ubiquitin-like"/>
    <property type="match status" value="1"/>
</dbReference>
<evidence type="ECO:0000313" key="3">
    <source>
        <dbReference type="EMBL" id="CAE4570235.1"/>
    </source>
</evidence>
<protein>
    <recommendedName>
        <fullName evidence="2">UBX domain-containing protein</fullName>
    </recommendedName>
</protein>
<dbReference type="AlphaFoldDB" id="A0A7S4V102"/>
<dbReference type="CDD" id="cd01767">
    <property type="entry name" value="UBX"/>
    <property type="match status" value="1"/>
</dbReference>
<feature type="compositionally biased region" description="Basic and acidic residues" evidence="1">
    <location>
        <begin position="56"/>
        <end position="69"/>
    </location>
</feature>
<dbReference type="Gene3D" id="3.10.20.90">
    <property type="entry name" value="Phosphatidylinositol 3-kinase Catalytic Subunit, Chain A, domain 1"/>
    <property type="match status" value="1"/>
</dbReference>
<dbReference type="Pfam" id="PF00789">
    <property type="entry name" value="UBX"/>
    <property type="match status" value="1"/>
</dbReference>
<dbReference type="GO" id="GO:0036503">
    <property type="term" value="P:ERAD pathway"/>
    <property type="evidence" value="ECO:0007669"/>
    <property type="project" value="TreeGrafter"/>
</dbReference>
<dbReference type="InterPro" id="IPR050730">
    <property type="entry name" value="UBX_domain-protein"/>
</dbReference>
<accession>A0A7S4V102</accession>
<feature type="domain" description="UBX" evidence="2">
    <location>
        <begin position="290"/>
        <end position="370"/>
    </location>
</feature>
<name>A0A7S4V102_9DINO</name>
<feature type="region of interest" description="Disordered" evidence="1">
    <location>
        <begin position="1"/>
        <end position="294"/>
    </location>
</feature>
<organism evidence="3">
    <name type="scientific">Alexandrium monilatum</name>
    <dbReference type="NCBI Taxonomy" id="311494"/>
    <lineage>
        <taxon>Eukaryota</taxon>
        <taxon>Sar</taxon>
        <taxon>Alveolata</taxon>
        <taxon>Dinophyceae</taxon>
        <taxon>Gonyaulacales</taxon>
        <taxon>Pyrocystaceae</taxon>
        <taxon>Alexandrium</taxon>
    </lineage>
</organism>
<dbReference type="SMART" id="SM00726">
    <property type="entry name" value="UIM"/>
    <property type="match status" value="5"/>
</dbReference>
<dbReference type="GO" id="GO:0005783">
    <property type="term" value="C:endoplasmic reticulum"/>
    <property type="evidence" value="ECO:0007669"/>
    <property type="project" value="TreeGrafter"/>
</dbReference>
<dbReference type="PROSITE" id="PS50033">
    <property type="entry name" value="UBX"/>
    <property type="match status" value="1"/>
</dbReference>
<dbReference type="GO" id="GO:0043130">
    <property type="term" value="F:ubiquitin binding"/>
    <property type="evidence" value="ECO:0007669"/>
    <property type="project" value="TreeGrafter"/>
</dbReference>
<evidence type="ECO:0000256" key="1">
    <source>
        <dbReference type="SAM" id="MobiDB-lite"/>
    </source>
</evidence>
<dbReference type="SMART" id="SM00166">
    <property type="entry name" value="UBX"/>
    <property type="match status" value="1"/>
</dbReference>